<feature type="signal peptide" evidence="3">
    <location>
        <begin position="1"/>
        <end position="21"/>
    </location>
</feature>
<evidence type="ECO:0000313" key="5">
    <source>
        <dbReference type="EMBL" id="QDT05656.1"/>
    </source>
</evidence>
<keyword evidence="2" id="KW-0443">Lipid metabolism</keyword>
<comment type="catalytic activity">
    <reaction evidence="2">
        <text>an N-acylsphing-4-enine + H2O = sphing-4-enine + a fatty acid</text>
        <dbReference type="Rhea" id="RHEA:20856"/>
        <dbReference type="ChEBI" id="CHEBI:15377"/>
        <dbReference type="ChEBI" id="CHEBI:28868"/>
        <dbReference type="ChEBI" id="CHEBI:52639"/>
        <dbReference type="ChEBI" id="CHEBI:57756"/>
        <dbReference type="EC" id="3.5.1.23"/>
    </reaction>
</comment>
<dbReference type="GO" id="GO:0046514">
    <property type="term" value="P:ceramide catabolic process"/>
    <property type="evidence" value="ECO:0007669"/>
    <property type="project" value="InterPro"/>
</dbReference>
<evidence type="ECO:0000313" key="6">
    <source>
        <dbReference type="Proteomes" id="UP000318538"/>
    </source>
</evidence>
<comment type="cofactor">
    <cofactor evidence="1">
        <name>Zn(2+)</name>
        <dbReference type="ChEBI" id="CHEBI:29105"/>
    </cofactor>
    <text evidence="1">Binds 1 zinc ion per subunit.</text>
</comment>
<dbReference type="PANTHER" id="PTHR12670:SF1">
    <property type="entry name" value="NEUTRAL CERAMIDASE"/>
    <property type="match status" value="1"/>
</dbReference>
<dbReference type="InterPro" id="IPR031329">
    <property type="entry name" value="NEUT/ALK_ceramidase_N"/>
</dbReference>
<dbReference type="GO" id="GO:0046512">
    <property type="term" value="P:sphingosine biosynthetic process"/>
    <property type="evidence" value="ECO:0007669"/>
    <property type="project" value="TreeGrafter"/>
</dbReference>
<feature type="binding site" evidence="1">
    <location>
        <position position="114"/>
    </location>
    <ligand>
        <name>Zn(2+)</name>
        <dbReference type="ChEBI" id="CHEBI:29105"/>
    </ligand>
</feature>
<dbReference type="Proteomes" id="UP000318538">
    <property type="component" value="Chromosome"/>
</dbReference>
<dbReference type="InterPro" id="IPR006823">
    <property type="entry name" value="Ceramidase_alk"/>
</dbReference>
<dbReference type="Pfam" id="PF04734">
    <property type="entry name" value="Ceramidase_alk"/>
    <property type="match status" value="1"/>
</dbReference>
<accession>A0A517NEV4</accession>
<organism evidence="5 6">
    <name type="scientific">Rubripirellula lacrimiformis</name>
    <dbReference type="NCBI Taxonomy" id="1930273"/>
    <lineage>
        <taxon>Bacteria</taxon>
        <taxon>Pseudomonadati</taxon>
        <taxon>Planctomycetota</taxon>
        <taxon>Planctomycetia</taxon>
        <taxon>Pirellulales</taxon>
        <taxon>Pirellulaceae</taxon>
        <taxon>Rubripirellula</taxon>
    </lineage>
</organism>
<evidence type="ECO:0000256" key="2">
    <source>
        <dbReference type="RuleBase" id="RU366019"/>
    </source>
</evidence>
<dbReference type="EC" id="3.5.1.23" evidence="2"/>
<feature type="domain" description="Neutral/alkaline non-lysosomal ceramidase N-terminal" evidence="4">
    <location>
        <begin position="39"/>
        <end position="254"/>
    </location>
</feature>
<dbReference type="AlphaFoldDB" id="A0A517NEV4"/>
<keyword evidence="2 5" id="KW-0378">Hydrolase</keyword>
<dbReference type="GO" id="GO:0042759">
    <property type="term" value="P:long-chain fatty acid biosynthetic process"/>
    <property type="evidence" value="ECO:0007669"/>
    <property type="project" value="TreeGrafter"/>
</dbReference>
<gene>
    <name evidence="5" type="ORF">K227x_40580</name>
</gene>
<dbReference type="GO" id="GO:0016020">
    <property type="term" value="C:membrane"/>
    <property type="evidence" value="ECO:0007669"/>
    <property type="project" value="GOC"/>
</dbReference>
<dbReference type="GO" id="GO:0046872">
    <property type="term" value="F:metal ion binding"/>
    <property type="evidence" value="ECO:0007669"/>
    <property type="project" value="UniProtKB-KW"/>
</dbReference>
<dbReference type="KEGG" id="rlc:K227x_40580"/>
<proteinExistence type="inferred from homology"/>
<keyword evidence="6" id="KW-1185">Reference proteome</keyword>
<name>A0A517NEV4_9BACT</name>
<evidence type="ECO:0000259" key="4">
    <source>
        <dbReference type="Pfam" id="PF04734"/>
    </source>
</evidence>
<dbReference type="OrthoDB" id="264270at2"/>
<dbReference type="GO" id="GO:0005576">
    <property type="term" value="C:extracellular region"/>
    <property type="evidence" value="ECO:0007669"/>
    <property type="project" value="TreeGrafter"/>
</dbReference>
<dbReference type="RefSeq" id="WP_145171891.1">
    <property type="nucleotide sequence ID" value="NZ_CP036525.1"/>
</dbReference>
<reference evidence="5 6" key="1">
    <citation type="submission" date="2019-02" db="EMBL/GenBank/DDBJ databases">
        <title>Deep-cultivation of Planctomycetes and their phenomic and genomic characterization uncovers novel biology.</title>
        <authorList>
            <person name="Wiegand S."/>
            <person name="Jogler M."/>
            <person name="Boedeker C."/>
            <person name="Pinto D."/>
            <person name="Vollmers J."/>
            <person name="Rivas-Marin E."/>
            <person name="Kohn T."/>
            <person name="Peeters S.H."/>
            <person name="Heuer A."/>
            <person name="Rast P."/>
            <person name="Oberbeckmann S."/>
            <person name="Bunk B."/>
            <person name="Jeske O."/>
            <person name="Meyerdierks A."/>
            <person name="Storesund J.E."/>
            <person name="Kallscheuer N."/>
            <person name="Luecker S."/>
            <person name="Lage O.M."/>
            <person name="Pohl T."/>
            <person name="Merkel B.J."/>
            <person name="Hornburger P."/>
            <person name="Mueller R.-W."/>
            <person name="Bruemmer F."/>
            <person name="Labrenz M."/>
            <person name="Spormann A.M."/>
            <person name="Op den Camp H."/>
            <person name="Overmann J."/>
            <person name="Amann R."/>
            <person name="Jetten M.S.M."/>
            <person name="Mascher T."/>
            <person name="Medema M.H."/>
            <person name="Devos D.P."/>
            <person name="Kaster A.-K."/>
            <person name="Ovreas L."/>
            <person name="Rohde M."/>
            <person name="Galperin M.Y."/>
            <person name="Jogler C."/>
        </authorList>
    </citation>
    <scope>NUCLEOTIDE SEQUENCE [LARGE SCALE GENOMIC DNA]</scope>
    <source>
        <strain evidence="5 6">K22_7</strain>
    </source>
</reference>
<keyword evidence="3" id="KW-0732">Signal</keyword>
<keyword evidence="2" id="KW-0746">Sphingolipid metabolism</keyword>
<feature type="chain" id="PRO_5021724215" description="Neutral ceramidase" evidence="3">
    <location>
        <begin position="22"/>
        <end position="462"/>
    </location>
</feature>
<keyword evidence="1" id="KW-0862">Zinc</keyword>
<dbReference type="EMBL" id="CP036525">
    <property type="protein sequence ID" value="QDT05656.1"/>
    <property type="molecule type" value="Genomic_DNA"/>
</dbReference>
<sequence precursor="true">MNRRIFLAAAWLVVLCCPGSANEPLWKSGAAKVCITPDQPVWMAGYASRTAPADGKLTDLWAKALVLEDHDGSRGVIITVDLVGIDRKLSSAICVSLNERYGLTRDQVVICCSHTHSGPVVMGGLAPLHYLQLNQQHQTSIAEWTDTFHEDVVDVVGQAIGNLQPSHLTWGSGTATFATNRRENAEGDVPNLRSQQKLKGPQDHDVPVLAVRNLDKKLTAVLFGYACHATTLSLYQWSGDYPGFAQIELEEAHSDCVAMFFAGCGADQNPLPRRTTELARHYGRRLASAVDAVLMTTKMQDVTGSLNKTYTEIDLPLGELPDRDEIVRNSRSTNRYEVSRAKMLLEQIDRGVPLSPTYPYPVGVWSIGDDVQFVALGGEVVVDYANRLKSELSGKQTWVAGYANDVMAYIPSRRVLGEGGYEGGGAMVYYGLPAAWAPDVERVIVDEVHRQVGSISKTKIDP</sequence>
<dbReference type="PANTHER" id="PTHR12670">
    <property type="entry name" value="CERAMIDASE"/>
    <property type="match status" value="1"/>
</dbReference>
<evidence type="ECO:0000256" key="3">
    <source>
        <dbReference type="SAM" id="SignalP"/>
    </source>
</evidence>
<evidence type="ECO:0000256" key="1">
    <source>
        <dbReference type="PIRSR" id="PIRSR606823-2"/>
    </source>
</evidence>
<comment type="similarity">
    <text evidence="2">Belongs to the neutral ceramidase family.</text>
</comment>
<feature type="binding site" evidence="1">
    <location>
        <position position="228"/>
    </location>
    <ligand>
        <name>Zn(2+)</name>
        <dbReference type="ChEBI" id="CHEBI:29105"/>
    </ligand>
</feature>
<protein>
    <recommendedName>
        <fullName evidence="2">Neutral ceramidase</fullName>
        <ecNumber evidence="2">3.5.1.23</ecNumber>
    </recommendedName>
</protein>
<keyword evidence="1" id="KW-0479">Metal-binding</keyword>
<dbReference type="GO" id="GO:0017040">
    <property type="term" value="F:N-acylsphingosine amidohydrolase activity"/>
    <property type="evidence" value="ECO:0007669"/>
    <property type="project" value="UniProtKB-UniRule"/>
</dbReference>